<dbReference type="EMBL" id="QEOB01000003">
    <property type="protein sequence ID" value="PVX85584.1"/>
    <property type="molecule type" value="Genomic_DNA"/>
</dbReference>
<comment type="caution">
    <text evidence="2">The sequence shown here is derived from an EMBL/GenBank/DDBJ whole genome shotgun (WGS) entry which is preliminary data.</text>
</comment>
<gene>
    <name evidence="2" type="ORF">C7402_103161</name>
</gene>
<evidence type="ECO:0000313" key="2">
    <source>
        <dbReference type="EMBL" id="PVX85584.1"/>
    </source>
</evidence>
<sequence>MHETDKRRSPGEKNLHLLFELTLGFKAVFAIAEIAAGVATWLVPQRYFLALVLWVTRDEFAEDPHDLVANLLLHTVQHLSVDAQRFAALYLLGHGVIRLWLVAGLLREKLWYFPFSIVIFALFIAYQTYRFTNTHSVWLLLVTALDVVVIVLTWHESRYLQNSREIAVPGS</sequence>
<evidence type="ECO:0000313" key="3">
    <source>
        <dbReference type="Proteomes" id="UP000245712"/>
    </source>
</evidence>
<feature type="transmembrane region" description="Helical" evidence="1">
    <location>
        <begin position="110"/>
        <end position="129"/>
    </location>
</feature>
<reference evidence="2 3" key="1">
    <citation type="submission" date="2018-05" db="EMBL/GenBank/DDBJ databases">
        <title>Genomic Encyclopedia of Type Strains, Phase IV (KMG-V): Genome sequencing to study the core and pangenomes of soil and plant-associated prokaryotes.</title>
        <authorList>
            <person name="Whitman W."/>
        </authorList>
    </citation>
    <scope>NUCLEOTIDE SEQUENCE [LARGE SCALE GENOMIC DNA]</scope>
    <source>
        <strain evidence="2 3">SCZa-39</strain>
    </source>
</reference>
<keyword evidence="1" id="KW-0812">Transmembrane</keyword>
<keyword evidence="1" id="KW-1133">Transmembrane helix</keyword>
<keyword evidence="1" id="KW-0472">Membrane</keyword>
<dbReference type="RefSeq" id="WP_116610125.1">
    <property type="nucleotide sequence ID" value="NZ_QEOB01000003.1"/>
</dbReference>
<evidence type="ECO:0000256" key="1">
    <source>
        <dbReference type="SAM" id="Phobius"/>
    </source>
</evidence>
<feature type="transmembrane region" description="Helical" evidence="1">
    <location>
        <begin position="135"/>
        <end position="154"/>
    </location>
</feature>
<proteinExistence type="predicted"/>
<organism evidence="2 3">
    <name type="scientific">Paraburkholderia unamae</name>
    <dbReference type="NCBI Taxonomy" id="219649"/>
    <lineage>
        <taxon>Bacteria</taxon>
        <taxon>Pseudomonadati</taxon>
        <taxon>Pseudomonadota</taxon>
        <taxon>Betaproteobacteria</taxon>
        <taxon>Burkholderiales</taxon>
        <taxon>Burkholderiaceae</taxon>
        <taxon>Paraburkholderia</taxon>
    </lineage>
</organism>
<dbReference type="Pfam" id="PF09900">
    <property type="entry name" value="DUF2127"/>
    <property type="match status" value="1"/>
</dbReference>
<feature type="transmembrane region" description="Helical" evidence="1">
    <location>
        <begin position="21"/>
        <end position="43"/>
    </location>
</feature>
<keyword evidence="3" id="KW-1185">Reference proteome</keyword>
<dbReference type="Proteomes" id="UP000245712">
    <property type="component" value="Unassembled WGS sequence"/>
</dbReference>
<feature type="transmembrane region" description="Helical" evidence="1">
    <location>
        <begin position="86"/>
        <end position="103"/>
    </location>
</feature>
<name>A0ABX5KS15_9BURK</name>
<accession>A0ABX5KS15</accession>
<dbReference type="InterPro" id="IPR021125">
    <property type="entry name" value="DUF2127"/>
</dbReference>
<protein>
    <submittedName>
        <fullName evidence="2">Membrane protein</fullName>
    </submittedName>
</protein>